<comment type="caution">
    <text evidence="3">The sequence shown here is derived from an EMBL/GenBank/DDBJ whole genome shotgun (WGS) entry which is preliminary data.</text>
</comment>
<dbReference type="EMBL" id="LXEU01000046">
    <property type="protein sequence ID" value="OAT53036.1"/>
    <property type="molecule type" value="Genomic_DNA"/>
</dbReference>
<dbReference type="InterPro" id="IPR026269">
    <property type="entry name" value="DmsD-type"/>
</dbReference>
<dbReference type="InterPro" id="IPR036411">
    <property type="entry name" value="TorD-like_sf"/>
</dbReference>
<evidence type="ECO:0000256" key="1">
    <source>
        <dbReference type="ARBA" id="ARBA00023186"/>
    </source>
</evidence>
<dbReference type="Proteomes" id="UP000078386">
    <property type="component" value="Unassembled WGS sequence"/>
</dbReference>
<name>A0A1B7JYT0_9ENTR</name>
<protein>
    <recommendedName>
        <fullName evidence="2">Tat proofreading chaperone DmsD</fullName>
    </recommendedName>
    <alternativeName>
        <fullName evidence="2">DMSO reductase maturation protein</fullName>
    </alternativeName>
    <alternativeName>
        <fullName evidence="2">Twin-arginine leader-binding protein DmsD</fullName>
    </alternativeName>
</protein>
<dbReference type="InterPro" id="IPR020945">
    <property type="entry name" value="DMSO/NO3_reduct_chaperone"/>
</dbReference>
<dbReference type="Pfam" id="PF02613">
    <property type="entry name" value="Nitrate_red_del"/>
    <property type="match status" value="1"/>
</dbReference>
<dbReference type="InterPro" id="IPR028611">
    <property type="entry name" value="DmsD_chaperone"/>
</dbReference>
<keyword evidence="4" id="KW-1185">Reference proteome</keyword>
<dbReference type="PIRSF" id="PIRSF004690">
    <property type="entry name" value="DmsD"/>
    <property type="match status" value="1"/>
</dbReference>
<dbReference type="RefSeq" id="WP_064545287.1">
    <property type="nucleotide sequence ID" value="NZ_LXEU01000046.1"/>
</dbReference>
<dbReference type="PANTHER" id="PTHR34227:SF6">
    <property type="entry name" value="TAT PROOFREADING CHAPERONE DMSD"/>
    <property type="match status" value="1"/>
</dbReference>
<sequence>MNDVQHNDALAFSARVLGALFYFAPDSALAEPLVAAFRDGEWAAQWPYPVANADALSAAFAAPGDESLAEAWQRLFIGPSALPSPPWGSVWLDRENVLFGDSTLALRQWMRENQIAFDVAQNEPEDHFGTLLMLAAWLIENDRQEACDQLLAWHLLPWAPRFLSEFVAKANHPFFTALAEIAQDTLAQWQSQLLIPVADKKLYR</sequence>
<evidence type="ECO:0000313" key="3">
    <source>
        <dbReference type="EMBL" id="OAT53036.1"/>
    </source>
</evidence>
<dbReference type="AlphaFoldDB" id="A0A1B7JYT0"/>
<dbReference type="GO" id="GO:0005048">
    <property type="term" value="F:signal sequence binding"/>
    <property type="evidence" value="ECO:0007669"/>
    <property type="project" value="InterPro"/>
</dbReference>
<comment type="function">
    <text evidence="2">Required for biogenesis/assembly of DMSO reductase, but not for the interaction of the DmsA signal peptide with the Tat system. May be part of a chaperone cascade complex that facilitates a folding-maturation pathway for the substrate protein.</text>
</comment>
<gene>
    <name evidence="2" type="primary">dmsD</name>
    <name evidence="3" type="ORF">M989_02257</name>
</gene>
<proteinExistence type="inferred from homology"/>
<reference evidence="3 4" key="1">
    <citation type="submission" date="2016-04" db="EMBL/GenBank/DDBJ databases">
        <title>ATOL: Assembling a taxonomically balanced genome-scale reconstruction of the evolutionary history of the Enterobacteriaceae.</title>
        <authorList>
            <person name="Plunkett G.III."/>
            <person name="Neeno-Eckwall E.C."/>
            <person name="Glasner J.D."/>
            <person name="Perna N.T."/>
        </authorList>
    </citation>
    <scope>NUCLEOTIDE SEQUENCE [LARGE SCALE GENOMIC DNA]</scope>
    <source>
        <strain evidence="3 4">ATCC 51603</strain>
    </source>
</reference>
<dbReference type="PANTHER" id="PTHR34227">
    <property type="entry name" value="CHAPERONE PROTEIN YCDY"/>
    <property type="match status" value="1"/>
</dbReference>
<dbReference type="SUPFAM" id="SSF89155">
    <property type="entry name" value="TorD-like"/>
    <property type="match status" value="1"/>
</dbReference>
<dbReference type="InterPro" id="IPR050289">
    <property type="entry name" value="TorD/DmsD_chaperones"/>
</dbReference>
<comment type="similarity">
    <text evidence="2">Belongs to the TorD/DmsD family. DmsD subfamily.</text>
</comment>
<dbReference type="PATRIC" id="fig|1354264.4.peg.2343"/>
<organism evidence="3 4">
    <name type="scientific">Kluyvera georgiana ATCC 51603</name>
    <dbReference type="NCBI Taxonomy" id="1354264"/>
    <lineage>
        <taxon>Bacteria</taxon>
        <taxon>Pseudomonadati</taxon>
        <taxon>Pseudomonadota</taxon>
        <taxon>Gammaproteobacteria</taxon>
        <taxon>Enterobacterales</taxon>
        <taxon>Enterobacteriaceae</taxon>
        <taxon>Kluyvera</taxon>
    </lineage>
</organism>
<keyword evidence="1 2" id="KW-0143">Chaperone</keyword>
<evidence type="ECO:0000256" key="2">
    <source>
        <dbReference type="HAMAP-Rule" id="MF_00940"/>
    </source>
</evidence>
<dbReference type="HAMAP" id="MF_00940">
    <property type="entry name" value="DmsD_chaperone"/>
    <property type="match status" value="1"/>
</dbReference>
<dbReference type="NCBIfam" id="NF008632">
    <property type="entry name" value="PRK11621.1"/>
    <property type="match status" value="1"/>
</dbReference>
<evidence type="ECO:0000313" key="4">
    <source>
        <dbReference type="Proteomes" id="UP000078386"/>
    </source>
</evidence>
<accession>A0A1B7JYT0</accession>
<dbReference type="Gene3D" id="1.10.3480.10">
    <property type="entry name" value="TorD-like"/>
    <property type="match status" value="1"/>
</dbReference>